<dbReference type="InterPro" id="IPR035906">
    <property type="entry name" value="MetI-like_sf"/>
</dbReference>
<feature type="transmembrane region" description="Helical" evidence="6">
    <location>
        <begin position="131"/>
        <end position="152"/>
    </location>
</feature>
<reference evidence="8 9" key="2">
    <citation type="submission" date="2014-10" db="EMBL/GenBank/DDBJ databases">
        <title>Comparative genomics of the Paenibacillus odorifer group.</title>
        <authorList>
            <person name="Tsai Y.-C."/>
            <person name="Martin N."/>
            <person name="Korlach J."/>
            <person name="Wiedmann M."/>
        </authorList>
    </citation>
    <scope>NUCLEOTIDE SEQUENCE [LARGE SCALE GENOMIC DNA]</scope>
    <source>
        <strain evidence="8 9">DSM 18334</strain>
    </source>
</reference>
<dbReference type="eggNOG" id="COG1174">
    <property type="taxonomic scope" value="Bacteria"/>
</dbReference>
<reference evidence="8 9" key="1">
    <citation type="submission" date="2014-08" db="EMBL/GenBank/DDBJ databases">
        <authorList>
            <person name="den Bakker H.C."/>
        </authorList>
    </citation>
    <scope>NUCLEOTIDE SEQUENCE [LARGE SCALE GENOMIC DNA]</scope>
    <source>
        <strain evidence="8 9">DSM 18334</strain>
    </source>
</reference>
<accession>A0A098MG31</accession>
<gene>
    <name evidence="8" type="ORF">PWYN_02315</name>
</gene>
<evidence type="ECO:0000256" key="6">
    <source>
        <dbReference type="RuleBase" id="RU363032"/>
    </source>
</evidence>
<dbReference type="InterPro" id="IPR000515">
    <property type="entry name" value="MetI-like"/>
</dbReference>
<keyword evidence="3 6" id="KW-0812">Transmembrane</keyword>
<dbReference type="Gene3D" id="1.10.3720.10">
    <property type="entry name" value="MetI-like"/>
    <property type="match status" value="1"/>
</dbReference>
<dbReference type="AlphaFoldDB" id="A0A098MG31"/>
<dbReference type="OrthoDB" id="9801163at2"/>
<feature type="transmembrane region" description="Helical" evidence="6">
    <location>
        <begin position="85"/>
        <end position="103"/>
    </location>
</feature>
<keyword evidence="9" id="KW-1185">Reference proteome</keyword>
<evidence type="ECO:0000256" key="3">
    <source>
        <dbReference type="ARBA" id="ARBA00022692"/>
    </source>
</evidence>
<evidence type="ECO:0000256" key="5">
    <source>
        <dbReference type="ARBA" id="ARBA00023136"/>
    </source>
</evidence>
<dbReference type="RefSeq" id="WP_036647877.1">
    <property type="nucleotide sequence ID" value="NZ_JQCR01000001.1"/>
</dbReference>
<dbReference type="STRING" id="268407.PWYN_02315"/>
<feature type="transmembrane region" description="Helical" evidence="6">
    <location>
        <begin position="185"/>
        <end position="207"/>
    </location>
</feature>
<feature type="domain" description="ABC transmembrane type-1" evidence="7">
    <location>
        <begin position="25"/>
        <end position="204"/>
    </location>
</feature>
<feature type="transmembrane region" description="Helical" evidence="6">
    <location>
        <begin position="31"/>
        <end position="51"/>
    </location>
</feature>
<proteinExistence type="inferred from homology"/>
<comment type="caution">
    <text evidence="8">The sequence shown here is derived from an EMBL/GenBank/DDBJ whole genome shotgun (WGS) entry which is preliminary data.</text>
</comment>
<dbReference type="Pfam" id="PF00528">
    <property type="entry name" value="BPD_transp_1"/>
    <property type="match status" value="1"/>
</dbReference>
<dbReference type="Proteomes" id="UP000029734">
    <property type="component" value="Unassembled WGS sequence"/>
</dbReference>
<evidence type="ECO:0000259" key="7">
    <source>
        <dbReference type="PROSITE" id="PS50928"/>
    </source>
</evidence>
<protein>
    <submittedName>
        <fullName evidence="8">Glycine/betaine ABC transporter</fullName>
    </submittedName>
</protein>
<dbReference type="GO" id="GO:0005886">
    <property type="term" value="C:plasma membrane"/>
    <property type="evidence" value="ECO:0007669"/>
    <property type="project" value="UniProtKB-SubCell"/>
</dbReference>
<dbReference type="PANTHER" id="PTHR30177:SF4">
    <property type="entry name" value="OSMOPROTECTANT IMPORT PERMEASE PROTEIN OSMW"/>
    <property type="match status" value="1"/>
</dbReference>
<feature type="transmembrane region" description="Helical" evidence="6">
    <location>
        <begin position="58"/>
        <end position="79"/>
    </location>
</feature>
<dbReference type="EMBL" id="JQCR01000001">
    <property type="protein sequence ID" value="KGE21011.1"/>
    <property type="molecule type" value="Genomic_DNA"/>
</dbReference>
<evidence type="ECO:0000256" key="1">
    <source>
        <dbReference type="ARBA" id="ARBA00004141"/>
    </source>
</evidence>
<feature type="transmembrane region" description="Helical" evidence="6">
    <location>
        <begin position="158"/>
        <end position="178"/>
    </location>
</feature>
<dbReference type="InterPro" id="IPR051204">
    <property type="entry name" value="ABC_transp_perm/SBD"/>
</dbReference>
<keyword evidence="2 6" id="KW-0813">Transport</keyword>
<dbReference type="SUPFAM" id="SSF161098">
    <property type="entry name" value="MetI-like"/>
    <property type="match status" value="1"/>
</dbReference>
<keyword evidence="4 6" id="KW-1133">Transmembrane helix</keyword>
<dbReference type="CDD" id="cd06261">
    <property type="entry name" value="TM_PBP2"/>
    <property type="match status" value="1"/>
</dbReference>
<dbReference type="FunFam" id="1.10.3720.10:FF:000001">
    <property type="entry name" value="Glycine betaine ABC transporter, permease"/>
    <property type="match status" value="1"/>
</dbReference>
<organism evidence="8 9">
    <name type="scientific">Paenibacillus wynnii</name>
    <dbReference type="NCBI Taxonomy" id="268407"/>
    <lineage>
        <taxon>Bacteria</taxon>
        <taxon>Bacillati</taxon>
        <taxon>Bacillota</taxon>
        <taxon>Bacilli</taxon>
        <taxon>Bacillales</taxon>
        <taxon>Paenibacillaceae</taxon>
        <taxon>Paenibacillus</taxon>
    </lineage>
</organism>
<evidence type="ECO:0000256" key="2">
    <source>
        <dbReference type="ARBA" id="ARBA00022448"/>
    </source>
</evidence>
<dbReference type="PANTHER" id="PTHR30177">
    <property type="entry name" value="GLYCINE BETAINE/L-PROLINE TRANSPORT SYSTEM PERMEASE PROTEIN PROW"/>
    <property type="match status" value="1"/>
</dbReference>
<comment type="similarity">
    <text evidence="6">Belongs to the binding-protein-dependent transport system permease family.</text>
</comment>
<evidence type="ECO:0000313" key="9">
    <source>
        <dbReference type="Proteomes" id="UP000029734"/>
    </source>
</evidence>
<evidence type="ECO:0000256" key="4">
    <source>
        <dbReference type="ARBA" id="ARBA00022989"/>
    </source>
</evidence>
<dbReference type="GO" id="GO:0055085">
    <property type="term" value="P:transmembrane transport"/>
    <property type="evidence" value="ECO:0007669"/>
    <property type="project" value="InterPro"/>
</dbReference>
<evidence type="ECO:0000313" key="8">
    <source>
        <dbReference type="EMBL" id="KGE21011.1"/>
    </source>
</evidence>
<comment type="subcellular location">
    <subcellularLocation>
        <location evidence="6">Cell membrane</location>
        <topology evidence="6">Multi-pass membrane protein</topology>
    </subcellularLocation>
    <subcellularLocation>
        <location evidence="1">Membrane</location>
        <topology evidence="1">Multi-pass membrane protein</topology>
    </subcellularLocation>
</comment>
<keyword evidence="5 6" id="KW-0472">Membrane</keyword>
<dbReference type="PROSITE" id="PS50928">
    <property type="entry name" value="ABC_TM1"/>
    <property type="match status" value="1"/>
</dbReference>
<name>A0A098MG31_9BACL</name>
<sequence length="218" mass="23403">MKDQSLWQQIVHQLDIRRADLVHSLGVHIELVFLSMLFAVIVGIMLGIMITRITRLKGITLGAAGILQTIPSLAMLGFMIPLFGIGMKTAVVALFLYSLLPIVRNTYTGITDVDQSIVEAARGMGMKNWQILFRVQLPLALSVIMAGIRTAAVINVGTATLAAFIGAGGLGEFIFLGIQRNIEALTLLGAIPAALLALVLDYLLGLLEKVTTPKGLKV</sequence>
<dbReference type="GO" id="GO:0031460">
    <property type="term" value="P:glycine betaine transport"/>
    <property type="evidence" value="ECO:0007669"/>
    <property type="project" value="TreeGrafter"/>
</dbReference>